<proteinExistence type="predicted"/>
<protein>
    <submittedName>
        <fullName evidence="3">tRNA (Cmo5U34)-methyltransferase</fullName>
        <ecNumber evidence="3">2.1.1.-</ecNumber>
    </submittedName>
</protein>
<keyword evidence="4" id="KW-1185">Reference proteome</keyword>
<dbReference type="Gene3D" id="3.40.50.150">
    <property type="entry name" value="Vaccinia Virus protein VP39"/>
    <property type="match status" value="1"/>
</dbReference>
<dbReference type="SUPFAM" id="SSF53335">
    <property type="entry name" value="S-adenosyl-L-methionine-dependent methyltransferases"/>
    <property type="match status" value="1"/>
</dbReference>
<reference evidence="3 4" key="1">
    <citation type="submission" date="2023-07" db="EMBL/GenBank/DDBJ databases">
        <title>Sorghum-associated microbial communities from plants grown in Nebraska, USA.</title>
        <authorList>
            <person name="Schachtman D."/>
        </authorList>
    </citation>
    <scope>NUCLEOTIDE SEQUENCE [LARGE SCALE GENOMIC DNA]</scope>
    <source>
        <strain evidence="3 4">4249</strain>
    </source>
</reference>
<evidence type="ECO:0000256" key="1">
    <source>
        <dbReference type="ARBA" id="ARBA00022679"/>
    </source>
</evidence>
<dbReference type="Pfam" id="PF13649">
    <property type="entry name" value="Methyltransf_25"/>
    <property type="match status" value="1"/>
</dbReference>
<dbReference type="EC" id="2.1.1.-" evidence="3"/>
<keyword evidence="1 3" id="KW-0808">Transferase</keyword>
<comment type="caution">
    <text evidence="3">The sequence shown here is derived from an EMBL/GenBank/DDBJ whole genome shotgun (WGS) entry which is preliminary data.</text>
</comment>
<feature type="domain" description="Methyltransferase" evidence="2">
    <location>
        <begin position="53"/>
        <end position="146"/>
    </location>
</feature>
<evidence type="ECO:0000313" key="4">
    <source>
        <dbReference type="Proteomes" id="UP001265700"/>
    </source>
</evidence>
<dbReference type="CDD" id="cd02440">
    <property type="entry name" value="AdoMet_MTases"/>
    <property type="match status" value="1"/>
</dbReference>
<evidence type="ECO:0000313" key="3">
    <source>
        <dbReference type="EMBL" id="MDR7149740.1"/>
    </source>
</evidence>
<dbReference type="PANTHER" id="PTHR43861">
    <property type="entry name" value="TRANS-ACONITATE 2-METHYLTRANSFERASE-RELATED"/>
    <property type="match status" value="1"/>
</dbReference>
<dbReference type="EMBL" id="JAVDWU010000003">
    <property type="protein sequence ID" value="MDR7149740.1"/>
    <property type="molecule type" value="Genomic_DNA"/>
</dbReference>
<dbReference type="GO" id="GO:0008168">
    <property type="term" value="F:methyltransferase activity"/>
    <property type="evidence" value="ECO:0007669"/>
    <property type="project" value="UniProtKB-KW"/>
</dbReference>
<accession>A0ABU1WKC4</accession>
<dbReference type="Proteomes" id="UP001265700">
    <property type="component" value="Unassembled WGS sequence"/>
</dbReference>
<keyword evidence="3" id="KW-0489">Methyltransferase</keyword>
<sequence>MIEPPATSNTVFNDPQAVANYAQGPRRNVPGFDSLLQMTRVLLAERVPPQGRVLVVGAGGGLELEDLAKAHAGWQFDGVDPSAAMLDLAARRLGPLASRVALHEGYVQDAPAGPFDGATCLLTFHFVPAEERPPMARQIYQRLKPGAPFVAAHMSVEGGAQSEERDRWMSRYAAYITASGVTPTQANAARENVQRELPVLTPAQDETILREAGFRDVQLFYAGFTFRGWVGYA</sequence>
<name>A0ABU1WKC4_9BURK</name>
<organism evidence="3 4">
    <name type="scientific">Hydrogenophaga palleronii</name>
    <dbReference type="NCBI Taxonomy" id="65655"/>
    <lineage>
        <taxon>Bacteria</taxon>
        <taxon>Pseudomonadati</taxon>
        <taxon>Pseudomonadota</taxon>
        <taxon>Betaproteobacteria</taxon>
        <taxon>Burkholderiales</taxon>
        <taxon>Comamonadaceae</taxon>
        <taxon>Hydrogenophaga</taxon>
    </lineage>
</organism>
<gene>
    <name evidence="3" type="ORF">J2W49_001695</name>
</gene>
<dbReference type="InterPro" id="IPR029063">
    <property type="entry name" value="SAM-dependent_MTases_sf"/>
</dbReference>
<evidence type="ECO:0000259" key="2">
    <source>
        <dbReference type="Pfam" id="PF13649"/>
    </source>
</evidence>
<dbReference type="RefSeq" id="WP_310314286.1">
    <property type="nucleotide sequence ID" value="NZ_JAVDWU010000003.1"/>
</dbReference>
<dbReference type="GO" id="GO:0032259">
    <property type="term" value="P:methylation"/>
    <property type="evidence" value="ECO:0007669"/>
    <property type="project" value="UniProtKB-KW"/>
</dbReference>
<dbReference type="InterPro" id="IPR041698">
    <property type="entry name" value="Methyltransf_25"/>
</dbReference>